<evidence type="ECO:0000256" key="6">
    <source>
        <dbReference type="ARBA" id="ARBA00022840"/>
    </source>
</evidence>
<keyword evidence="8" id="KW-0812">Transmembrane</keyword>
<evidence type="ECO:0000256" key="3">
    <source>
        <dbReference type="ARBA" id="ARBA00022679"/>
    </source>
</evidence>
<evidence type="ECO:0000259" key="9">
    <source>
        <dbReference type="PROSITE" id="PS50011"/>
    </source>
</evidence>
<evidence type="ECO:0000256" key="7">
    <source>
        <dbReference type="SAM" id="MobiDB-lite"/>
    </source>
</evidence>
<dbReference type="InterPro" id="IPR008271">
    <property type="entry name" value="Ser/Thr_kinase_AS"/>
</dbReference>
<dbReference type="Gene3D" id="1.10.510.10">
    <property type="entry name" value="Transferase(Phosphotransferase) domain 1"/>
    <property type="match status" value="1"/>
</dbReference>
<accession>A0AA37PJ80</accession>
<dbReference type="CDD" id="cd14014">
    <property type="entry name" value="STKc_PknB_like"/>
    <property type="match status" value="1"/>
</dbReference>
<dbReference type="GO" id="GO:0004674">
    <property type="term" value="F:protein serine/threonine kinase activity"/>
    <property type="evidence" value="ECO:0007669"/>
    <property type="project" value="UniProtKB-KW"/>
</dbReference>
<proteinExistence type="predicted"/>
<keyword evidence="2" id="KW-0723">Serine/threonine-protein kinase</keyword>
<dbReference type="RefSeq" id="WP_108922978.1">
    <property type="nucleotide sequence ID" value="NZ_BFCH01000018.1"/>
</dbReference>
<keyword evidence="3" id="KW-0808">Transferase</keyword>
<feature type="transmembrane region" description="Helical" evidence="8">
    <location>
        <begin position="388"/>
        <end position="410"/>
    </location>
</feature>
<organism evidence="11 13">
    <name type="scientific">Mycobacterium montefiorense</name>
    <dbReference type="NCBI Taxonomy" id="154654"/>
    <lineage>
        <taxon>Bacteria</taxon>
        <taxon>Bacillati</taxon>
        <taxon>Actinomycetota</taxon>
        <taxon>Actinomycetes</taxon>
        <taxon>Mycobacteriales</taxon>
        <taxon>Mycobacteriaceae</taxon>
        <taxon>Mycobacterium</taxon>
        <taxon>Mycobacterium simiae complex</taxon>
    </lineage>
</organism>
<dbReference type="PROSITE" id="PS00108">
    <property type="entry name" value="PROTEIN_KINASE_ST"/>
    <property type="match status" value="1"/>
</dbReference>
<dbReference type="PROSITE" id="PS50011">
    <property type="entry name" value="PROTEIN_KINASE_DOM"/>
    <property type="match status" value="1"/>
</dbReference>
<reference evidence="11" key="3">
    <citation type="journal article" date="2022" name="Microbiol. Resour. Announc.">
        <title>Draft Genome Sequences of Eight Mycobacterium montefiorense Strains Isolated from Salamanders in Captivity.</title>
        <authorList>
            <person name="Komine T."/>
            <person name="Ihara H."/>
            <person name="Fukano H."/>
            <person name="Hoshino Y."/>
            <person name="Kurata O."/>
            <person name="Wada S."/>
        </authorList>
    </citation>
    <scope>NUCLEOTIDE SEQUENCE</scope>
    <source>
        <strain evidence="11">NJB18185</strain>
    </source>
</reference>
<dbReference type="AlphaFoldDB" id="A0AA37PJ80"/>
<feature type="compositionally biased region" description="Low complexity" evidence="7">
    <location>
        <begin position="419"/>
        <end position="435"/>
    </location>
</feature>
<reference evidence="12" key="2">
    <citation type="submission" date="2018-04" db="EMBL/GenBank/DDBJ databases">
        <title>Draft genome sequence of Mycobacterium montefiorense isolated from Japanese black salamander.</title>
        <authorList>
            <person name="Fukano H."/>
            <person name="Yoshida M."/>
            <person name="Shimizu A."/>
            <person name="Iwao H."/>
            <person name="Kurata O."/>
            <person name="Katayama Y."/>
            <person name="Omatsu T."/>
            <person name="Mizutani T."/>
            <person name="Wada S."/>
            <person name="Hoshino Y."/>
        </authorList>
    </citation>
    <scope>NUCLEOTIDE SEQUENCE [LARGE SCALE GENOMIC DNA]</scope>
    <source>
        <strain evidence="12">BS</strain>
    </source>
</reference>
<keyword evidence="8" id="KW-0472">Membrane</keyword>
<feature type="region of interest" description="Disordered" evidence="7">
    <location>
        <begin position="415"/>
        <end position="445"/>
    </location>
</feature>
<dbReference type="PANTHER" id="PTHR43289">
    <property type="entry name" value="MITOGEN-ACTIVATED PROTEIN KINASE KINASE KINASE 20-RELATED"/>
    <property type="match status" value="1"/>
</dbReference>
<dbReference type="Proteomes" id="UP001139505">
    <property type="component" value="Unassembled WGS sequence"/>
</dbReference>
<dbReference type="GO" id="GO:0005524">
    <property type="term" value="F:ATP binding"/>
    <property type="evidence" value="ECO:0007669"/>
    <property type="project" value="UniProtKB-KW"/>
</dbReference>
<evidence type="ECO:0000256" key="5">
    <source>
        <dbReference type="ARBA" id="ARBA00022777"/>
    </source>
</evidence>
<dbReference type="EC" id="2.7.11.1" evidence="1"/>
<evidence type="ECO:0000256" key="2">
    <source>
        <dbReference type="ARBA" id="ARBA00022527"/>
    </source>
</evidence>
<dbReference type="Gene3D" id="3.30.200.20">
    <property type="entry name" value="Phosphorylase Kinase, domain 1"/>
    <property type="match status" value="1"/>
</dbReference>
<evidence type="ECO:0000313" key="11">
    <source>
        <dbReference type="EMBL" id="GKU70852.1"/>
    </source>
</evidence>
<dbReference type="InterPro" id="IPR000719">
    <property type="entry name" value="Prot_kinase_dom"/>
</dbReference>
<dbReference type="SUPFAM" id="SSF56112">
    <property type="entry name" value="Protein kinase-like (PK-like)"/>
    <property type="match status" value="1"/>
</dbReference>
<dbReference type="Pfam" id="PF00069">
    <property type="entry name" value="Pkinase"/>
    <property type="match status" value="1"/>
</dbReference>
<protein>
    <recommendedName>
        <fullName evidence="1">non-specific serine/threonine protein kinase</fullName>
        <ecNumber evidence="1">2.7.11.1</ecNumber>
    </recommendedName>
</protein>
<dbReference type="Proteomes" id="UP000245060">
    <property type="component" value="Unassembled WGS sequence"/>
</dbReference>
<evidence type="ECO:0000313" key="10">
    <source>
        <dbReference type="EMBL" id="GBG38602.1"/>
    </source>
</evidence>
<reference evidence="10" key="1">
    <citation type="journal article" date="2018" name="Genome Announc.">
        <title>Draft Genome Sequence of Mycobacterium montefiorense Isolated from Japanese Black Salamander (Hynobius nigrescens).</title>
        <authorList>
            <person name="Fukano H."/>
            <person name="Yoshida M."/>
            <person name="Shimizu A."/>
            <person name="Iwao H."/>
            <person name="Katayama Y."/>
            <person name="Omatsu T."/>
            <person name="Mizutani T."/>
            <person name="Kurata O."/>
            <person name="Wada S."/>
            <person name="Hoshino Y."/>
        </authorList>
    </citation>
    <scope>NUCLEOTIDE SEQUENCE</scope>
    <source>
        <strain evidence="10">BS</strain>
    </source>
</reference>
<keyword evidence="8" id="KW-1133">Transmembrane helix</keyword>
<evidence type="ECO:0000256" key="1">
    <source>
        <dbReference type="ARBA" id="ARBA00012513"/>
    </source>
</evidence>
<evidence type="ECO:0000313" key="13">
    <source>
        <dbReference type="Proteomes" id="UP001139505"/>
    </source>
</evidence>
<name>A0AA37PJ80_9MYCO</name>
<keyword evidence="4" id="KW-0547">Nucleotide-binding</keyword>
<dbReference type="PANTHER" id="PTHR43289:SF6">
    <property type="entry name" value="SERINE_THREONINE-PROTEIN KINASE NEKL-3"/>
    <property type="match status" value="1"/>
</dbReference>
<dbReference type="InterPro" id="IPR011009">
    <property type="entry name" value="Kinase-like_dom_sf"/>
</dbReference>
<evidence type="ECO:0000256" key="8">
    <source>
        <dbReference type="SAM" id="Phobius"/>
    </source>
</evidence>
<reference evidence="11" key="4">
    <citation type="submission" date="2022-04" db="EMBL/GenBank/DDBJ databases">
        <authorList>
            <person name="Komine T."/>
            <person name="Fukano H."/>
            <person name="Wada S."/>
        </authorList>
    </citation>
    <scope>NUCLEOTIDE SEQUENCE</scope>
    <source>
        <strain evidence="11">NJB18185</strain>
    </source>
</reference>
<comment type="caution">
    <text evidence="11">The sequence shown here is derived from an EMBL/GenBank/DDBJ whole genome shotgun (WGS) entry which is preliminary data.</text>
</comment>
<evidence type="ECO:0000256" key="4">
    <source>
        <dbReference type="ARBA" id="ARBA00022741"/>
    </source>
</evidence>
<gene>
    <name evidence="10" type="ORF">MmonteBS_29740</name>
    <name evidence="11" type="ORF">NJB18185_06290</name>
</gene>
<keyword evidence="5" id="KW-0418">Kinase</keyword>
<evidence type="ECO:0000313" key="12">
    <source>
        <dbReference type="Proteomes" id="UP000245060"/>
    </source>
</evidence>
<sequence length="686" mass="72977">MDEAKRPTRRVGSGRRLLTNPRLAGAALRAGFQSLPSATVAHLLRRVPPVNSTPNVEPPYSPVGEAGGSRLAMANGASFAGYTILRPLGAGGMAEVYLALHPRLPRRDVIKVLAGAVTADSEFRERFNREADLAGTLWHPHIVGVHDRGEFDGQLWISMDYVEGTDASRLVKERYSDGMPVSEVCAILEAVAGALDYAHDRGLLHRDVKPANILLTHPGYDDQRILLADFGVARHLANISGITETNVAVGTVAYAAPEQLTGSNIDGRADQYALAATAFHLLTGAPPFRHSNPIAVISQHLHEDPPRLSDYRPDLVHLDDVFFKALGKQPAERFERCRAFAAAVGEQIDAVAEIEPSTSVSEIVPHRRRGARGLAATAKDRFSSRVRWSAALVCAVLVAVAATWSTLYSFQPASPQPNPALASRPSAPAASAAPRPGGPALGGTYQLTYDRTKRTTNGVAIRHDGSDTNWWAFRSACTTDGCAATGAKLDDANHQVASTADGGETDTLRYASGYWQGTPAQERVGCRQPNGQVTSTQQETVAWSLAPQPDGTLRGTETETVLSNECSAQGAVVRVPVVATRVGDAPAGVTLGDPNQVITTSTSPAHPAPAVLGGLCTDVDKLSYDPTSNQQVVCEGNTWDKAPIASGVHAAGSSCDLPDVPVFAMSTSNDGYLLQCDPVTRMWTRH</sequence>
<feature type="domain" description="Protein kinase" evidence="9">
    <location>
        <begin position="82"/>
        <end position="348"/>
    </location>
</feature>
<dbReference type="GO" id="GO:0080090">
    <property type="term" value="P:regulation of primary metabolic process"/>
    <property type="evidence" value="ECO:0007669"/>
    <property type="project" value="UniProtKB-ARBA"/>
</dbReference>
<keyword evidence="12" id="KW-1185">Reference proteome</keyword>
<dbReference type="EMBL" id="BQYH01000005">
    <property type="protein sequence ID" value="GKU70852.1"/>
    <property type="molecule type" value="Genomic_DNA"/>
</dbReference>
<dbReference type="EMBL" id="BFCH01000018">
    <property type="protein sequence ID" value="GBG38602.1"/>
    <property type="molecule type" value="Genomic_DNA"/>
</dbReference>
<keyword evidence="6" id="KW-0067">ATP-binding</keyword>
<dbReference type="SMART" id="SM00220">
    <property type="entry name" value="S_TKc"/>
    <property type="match status" value="1"/>
</dbReference>